<organism evidence="1 2">
    <name type="scientific">Xanthomonas hawaiiensis</name>
    <dbReference type="NCBI Taxonomy" id="3003247"/>
    <lineage>
        <taxon>Bacteria</taxon>
        <taxon>Pseudomonadati</taxon>
        <taxon>Pseudomonadota</taxon>
        <taxon>Gammaproteobacteria</taxon>
        <taxon>Lysobacterales</taxon>
        <taxon>Lysobacteraceae</taxon>
        <taxon>Xanthomonas</taxon>
    </lineage>
</organism>
<keyword evidence="2" id="KW-1185">Reference proteome</keyword>
<reference evidence="1 2" key="1">
    <citation type="submission" date="2023-01" db="EMBL/GenBank/DDBJ databases">
        <title>Xanthomonas hawaiianensis sp. nov. isolated from Araceae family in Hawaii.</title>
        <authorList>
            <person name="Chunag S.-C."/>
            <person name="Dobhal S."/>
            <person name="Alvarez A."/>
            <person name="Arif M."/>
        </authorList>
    </citation>
    <scope>NUCLEOTIDE SEQUENCE [LARGE SCALE GENOMIC DNA]</scope>
    <source>
        <strain evidence="1 2">A2111</strain>
    </source>
</reference>
<protein>
    <submittedName>
        <fullName evidence="1">Uncharacterized protein</fullName>
    </submittedName>
</protein>
<proteinExistence type="predicted"/>
<evidence type="ECO:0000313" key="2">
    <source>
        <dbReference type="Proteomes" id="UP001260534"/>
    </source>
</evidence>
<sequence>MLATILTWLSVTAGFMSAGAWLYASNVKVTREAALEKRRKRAEKTGEKPNFGGIELFGAELKETMEAQVRWNSTGAALAAIAVASQAITQVLRDV</sequence>
<dbReference type="Proteomes" id="UP001260534">
    <property type="component" value="Unassembled WGS sequence"/>
</dbReference>
<gene>
    <name evidence="1" type="ORF">PNQ69_10475</name>
</gene>
<dbReference type="EMBL" id="JAQMHB010000001">
    <property type="protein sequence ID" value="MDS9993201.1"/>
    <property type="molecule type" value="Genomic_DNA"/>
</dbReference>
<dbReference type="RefSeq" id="WP_209230429.1">
    <property type="nucleotide sequence ID" value="NZ_JAGHXG010000007.1"/>
</dbReference>
<evidence type="ECO:0000313" key="1">
    <source>
        <dbReference type="EMBL" id="MDS9993201.1"/>
    </source>
</evidence>
<name>A0ABU2I4Y6_9XANT</name>
<accession>A0ABU2I4Y6</accession>
<comment type="caution">
    <text evidence="1">The sequence shown here is derived from an EMBL/GenBank/DDBJ whole genome shotgun (WGS) entry which is preliminary data.</text>
</comment>